<evidence type="ECO:0000256" key="7">
    <source>
        <dbReference type="ARBA" id="ARBA00022902"/>
    </source>
</evidence>
<evidence type="ECO:0000256" key="3">
    <source>
        <dbReference type="ARBA" id="ARBA00015150"/>
    </source>
</evidence>
<dbReference type="PANTHER" id="PTHR15196:SF0">
    <property type="entry name" value="CILIARY NEUROTROPHIC FACTOR"/>
    <property type="match status" value="1"/>
</dbReference>
<dbReference type="EMBL" id="FR910313">
    <property type="protein sequence ID" value="CDQ90242.1"/>
    <property type="molecule type" value="Genomic_DNA"/>
</dbReference>
<feature type="signal peptide" evidence="10">
    <location>
        <begin position="1"/>
        <end position="15"/>
    </location>
</feature>
<protein>
    <recommendedName>
        <fullName evidence="3">Ciliary neurotrophic factor</fullName>
    </recommendedName>
</protein>
<comment type="similarity">
    <text evidence="2">Belongs to the CNTF family.</text>
</comment>
<evidence type="ECO:0000256" key="4">
    <source>
        <dbReference type="ARBA" id="ARBA00022473"/>
    </source>
</evidence>
<keyword evidence="6" id="KW-0221">Differentiation</keyword>
<sequence>LLSVFLVIMLETARAAPHSGNVDKYQKALEQTIELSKLSDHEAGILLTSYMKTNGFLNDQQAPSMDGVPSATIAGSTPKEKLRNISNKAMIFHWHIDMVTKYMTNMLEDSDNDTQILLGLLSDSRDRLKKLSGRVEVLLQILDPNTPTTTSTKPQDVLCDDYEKKLYGWAVLNGHKEFLAMVLQEVAGFKDNTV</sequence>
<dbReference type="PaxDb" id="8022-A0A060YFH9"/>
<evidence type="ECO:0000256" key="10">
    <source>
        <dbReference type="SAM" id="SignalP"/>
    </source>
</evidence>
<dbReference type="GO" id="GO:0030154">
    <property type="term" value="P:cell differentiation"/>
    <property type="evidence" value="ECO:0007669"/>
    <property type="project" value="UniProtKB-KW"/>
</dbReference>
<keyword evidence="8" id="KW-0339">Growth factor</keyword>
<name>A0A060YFH9_ONCMY</name>
<proteinExistence type="inferred from homology"/>
<accession>A0A060YFH9</accession>
<dbReference type="InterPro" id="IPR000151">
    <property type="entry name" value="Ciliary_neurotrophic_fac_CNTF"/>
</dbReference>
<keyword evidence="10" id="KW-0732">Signal</keyword>
<dbReference type="GO" id="GO:0043524">
    <property type="term" value="P:negative regulation of neuron apoptotic process"/>
    <property type="evidence" value="ECO:0007669"/>
    <property type="project" value="InterPro"/>
</dbReference>
<keyword evidence="5" id="KW-0963">Cytoplasm</keyword>
<dbReference type="AlphaFoldDB" id="A0A060YFH9"/>
<dbReference type="GO" id="GO:0070120">
    <property type="term" value="P:ciliary neurotrophic factor-mediated signaling pathway"/>
    <property type="evidence" value="ECO:0007669"/>
    <property type="project" value="InterPro"/>
</dbReference>
<evidence type="ECO:0000256" key="9">
    <source>
        <dbReference type="ARBA" id="ARBA00025427"/>
    </source>
</evidence>
<evidence type="ECO:0000256" key="6">
    <source>
        <dbReference type="ARBA" id="ARBA00022782"/>
    </source>
</evidence>
<dbReference type="GO" id="GO:0007399">
    <property type="term" value="P:nervous system development"/>
    <property type="evidence" value="ECO:0007669"/>
    <property type="project" value="UniProtKB-KW"/>
</dbReference>
<organism evidence="11 12">
    <name type="scientific">Oncorhynchus mykiss</name>
    <name type="common">Rainbow trout</name>
    <name type="synonym">Salmo gairdneri</name>
    <dbReference type="NCBI Taxonomy" id="8022"/>
    <lineage>
        <taxon>Eukaryota</taxon>
        <taxon>Metazoa</taxon>
        <taxon>Chordata</taxon>
        <taxon>Craniata</taxon>
        <taxon>Vertebrata</taxon>
        <taxon>Euteleostomi</taxon>
        <taxon>Actinopterygii</taxon>
        <taxon>Neopterygii</taxon>
        <taxon>Teleostei</taxon>
        <taxon>Protacanthopterygii</taxon>
        <taxon>Salmoniformes</taxon>
        <taxon>Salmonidae</taxon>
        <taxon>Salmoninae</taxon>
        <taxon>Oncorhynchus</taxon>
    </lineage>
</organism>
<reference evidence="11" key="1">
    <citation type="journal article" date="2014" name="Nat. Commun.">
        <title>The rainbow trout genome provides novel insights into evolution after whole-genome duplication in vertebrates.</title>
        <authorList>
            <person name="Berthelot C."/>
            <person name="Brunet F."/>
            <person name="Chalopin D."/>
            <person name="Juanchich A."/>
            <person name="Bernard M."/>
            <person name="Noel B."/>
            <person name="Bento P."/>
            <person name="Da Silva C."/>
            <person name="Labadie K."/>
            <person name="Alberti A."/>
            <person name="Aury J.M."/>
            <person name="Louis A."/>
            <person name="Dehais P."/>
            <person name="Bardou P."/>
            <person name="Montfort J."/>
            <person name="Klopp C."/>
            <person name="Cabau C."/>
            <person name="Gaspin C."/>
            <person name="Thorgaard G.H."/>
            <person name="Boussaha M."/>
            <person name="Quillet E."/>
            <person name="Guyomard R."/>
            <person name="Galiana D."/>
            <person name="Bobe J."/>
            <person name="Volff J.N."/>
            <person name="Genet C."/>
            <person name="Wincker P."/>
            <person name="Jaillon O."/>
            <person name="Roest Crollius H."/>
            <person name="Guiguen Y."/>
        </authorList>
    </citation>
    <scope>NUCLEOTIDE SEQUENCE [LARGE SCALE GENOMIC DNA]</scope>
</reference>
<evidence type="ECO:0000313" key="11">
    <source>
        <dbReference type="EMBL" id="CDQ90242.1"/>
    </source>
</evidence>
<evidence type="ECO:0000256" key="8">
    <source>
        <dbReference type="ARBA" id="ARBA00023030"/>
    </source>
</evidence>
<evidence type="ECO:0000256" key="5">
    <source>
        <dbReference type="ARBA" id="ARBA00022490"/>
    </source>
</evidence>
<dbReference type="SUPFAM" id="SSF47266">
    <property type="entry name" value="4-helical cytokines"/>
    <property type="match status" value="1"/>
</dbReference>
<dbReference type="GO" id="GO:0005737">
    <property type="term" value="C:cytoplasm"/>
    <property type="evidence" value="ECO:0007669"/>
    <property type="project" value="UniProtKB-SubCell"/>
</dbReference>
<evidence type="ECO:0000256" key="1">
    <source>
        <dbReference type="ARBA" id="ARBA00004496"/>
    </source>
</evidence>
<dbReference type="Gene3D" id="1.20.1250.10">
    <property type="match status" value="1"/>
</dbReference>
<comment type="function">
    <text evidence="9">CNTF is a survival factor for various neuronal cell types. Seems to prevent the degeneration of motor axons after axotomy.</text>
</comment>
<keyword evidence="4" id="KW-0217">Developmental protein</keyword>
<dbReference type="GO" id="GO:0005127">
    <property type="term" value="F:ciliary neurotrophic factor receptor binding"/>
    <property type="evidence" value="ECO:0007669"/>
    <property type="project" value="InterPro"/>
</dbReference>
<keyword evidence="7" id="KW-0524">Neurogenesis</keyword>
<dbReference type="Proteomes" id="UP000193380">
    <property type="component" value="Unassembled WGS sequence"/>
</dbReference>
<comment type="subcellular location">
    <subcellularLocation>
        <location evidence="1">Cytoplasm</location>
    </subcellularLocation>
</comment>
<evidence type="ECO:0000256" key="2">
    <source>
        <dbReference type="ARBA" id="ARBA00007988"/>
    </source>
</evidence>
<feature type="chain" id="PRO_5013085079" description="Ciliary neurotrophic factor" evidence="10">
    <location>
        <begin position="16"/>
        <end position="194"/>
    </location>
</feature>
<reference evidence="11" key="2">
    <citation type="submission" date="2014-03" db="EMBL/GenBank/DDBJ databases">
        <authorList>
            <person name="Genoscope - CEA"/>
        </authorList>
    </citation>
    <scope>NUCLEOTIDE SEQUENCE</scope>
</reference>
<feature type="non-terminal residue" evidence="11">
    <location>
        <position position="1"/>
    </location>
</feature>
<dbReference type="InterPro" id="IPR009079">
    <property type="entry name" value="4_helix_cytokine-like_core"/>
</dbReference>
<evidence type="ECO:0000313" key="12">
    <source>
        <dbReference type="Proteomes" id="UP000193380"/>
    </source>
</evidence>
<gene>
    <name evidence="11" type="ORF">GSONMT00013748001</name>
</gene>
<dbReference type="GO" id="GO:0008083">
    <property type="term" value="F:growth factor activity"/>
    <property type="evidence" value="ECO:0007669"/>
    <property type="project" value="UniProtKB-KW"/>
</dbReference>
<dbReference type="PANTHER" id="PTHR15196">
    <property type="entry name" value="CILIARY NEUROTROPHIC FACTOR"/>
    <property type="match status" value="1"/>
</dbReference>